<dbReference type="AlphaFoldDB" id="A0A9X3EJG2"/>
<name>A0A9X3EJG2_9BACT</name>
<dbReference type="RefSeq" id="WP_267766420.1">
    <property type="nucleotide sequence ID" value="NZ_JAPNKE010000002.1"/>
</dbReference>
<gene>
    <name evidence="3" type="ORF">OV079_04375</name>
</gene>
<accession>A0A9X3EJG2</accession>
<comment type="caution">
    <text evidence="3">The sequence shown here is derived from an EMBL/GenBank/DDBJ whole genome shotgun (WGS) entry which is preliminary data.</text>
</comment>
<evidence type="ECO:0000313" key="3">
    <source>
        <dbReference type="EMBL" id="MCY1004820.1"/>
    </source>
</evidence>
<feature type="region of interest" description="Disordered" evidence="1">
    <location>
        <begin position="753"/>
        <end position="772"/>
    </location>
</feature>
<evidence type="ECO:0000259" key="2">
    <source>
        <dbReference type="Pfam" id="PF12770"/>
    </source>
</evidence>
<organism evidence="3 4">
    <name type="scientific">Nannocystis pusilla</name>
    <dbReference type="NCBI Taxonomy" id="889268"/>
    <lineage>
        <taxon>Bacteria</taxon>
        <taxon>Pseudomonadati</taxon>
        <taxon>Myxococcota</taxon>
        <taxon>Polyangia</taxon>
        <taxon>Nannocystales</taxon>
        <taxon>Nannocystaceae</taxon>
        <taxon>Nannocystis</taxon>
    </lineage>
</organism>
<dbReference type="Proteomes" id="UP001150924">
    <property type="component" value="Unassembled WGS sequence"/>
</dbReference>
<evidence type="ECO:0000256" key="1">
    <source>
        <dbReference type="SAM" id="MobiDB-lite"/>
    </source>
</evidence>
<evidence type="ECO:0000313" key="4">
    <source>
        <dbReference type="Proteomes" id="UP001150924"/>
    </source>
</evidence>
<reference evidence="3" key="1">
    <citation type="submission" date="2022-11" db="EMBL/GenBank/DDBJ databases">
        <title>Minimal conservation of predation-associated metabolite biosynthetic gene clusters underscores biosynthetic potential of Myxococcota including descriptions for ten novel species: Archangium lansinium sp. nov., Myxococcus landrumus sp. nov., Nannocystis bai.</title>
        <authorList>
            <person name="Ahearne A."/>
            <person name="Stevens C."/>
            <person name="Phillips K."/>
        </authorList>
    </citation>
    <scope>NUCLEOTIDE SEQUENCE</scope>
    <source>
        <strain evidence="3">Na p29</strain>
    </source>
</reference>
<protein>
    <submittedName>
        <fullName evidence="3">CHAT domain-containing protein</fullName>
    </submittedName>
</protein>
<dbReference type="EMBL" id="JAPNKE010000002">
    <property type="protein sequence ID" value="MCY1004820.1"/>
    <property type="molecule type" value="Genomic_DNA"/>
</dbReference>
<dbReference type="InterPro" id="IPR024983">
    <property type="entry name" value="CHAT_dom"/>
</dbReference>
<sequence length="772" mass="82044">MNPAILAAALWLRATGLEPPIDPAAALREERRAAHRAGDPRRELDLVDRELAALAGDSPDRLAAACDAAQAGFRVCGERLPELGCAGEYLQRYADAGCLADPLQLPRHHFMWALHWQRQMDFAAALAALRRVVEAAQPLLLARLFRRDAQGAAELLDLTRDLAAAAALRTELAAHLRNRVAWDRSFAALSLFLDVLAREGDAYAAAVLRNQIAWGLLVLREAGLAGADPVPLLTSALATFTADGTRDRSQADNVRINLALAALQRGALDEVERVLAGLGDAAMSPEERMWLHIIRLRAALARGRVDEAIEWQAALAGADLGEVVPMGEWFVAWTRGLVDEARGDRDAAIAAYEAAEAVLEAHAHARNVAAYGAAADGRYRMFAATTRRLLDLRLGDGDDGAALSLARNARNRALRMHAREWCQEAERPRDDLPGPGALHLLYFPLDPAGADDLAPWVGFAVTATGVRAEALQVAPLSGDMHRLSEETLSTFSEQLLAPFEADIAAAEVVTIFPTDALHALPFHALPWDGGILLDAAPVQYGLDVAACGEPAPGNGGALVISGSDYSLPEEGRAVTAALAAGGVRVDHRAADSPEPFAPLLTGGAALAHLAAHGQHPADEAVFAADVQLAFGGAHVLTRETILAAPAVPQVVYLSACRSSFVDADTLGGGLSLAHAFLLRGARQVVGSVRDVDADATRTFALEFYAALAGLPPGDVAEAWRAAYLRPARPSSRAFRTTCGCCGCSCRDRCRRTEDDDGALSQGTPIGRRRSEQ</sequence>
<dbReference type="Pfam" id="PF12770">
    <property type="entry name" value="CHAT"/>
    <property type="match status" value="1"/>
</dbReference>
<keyword evidence="4" id="KW-1185">Reference proteome</keyword>
<proteinExistence type="predicted"/>
<feature type="domain" description="CHAT" evidence="2">
    <location>
        <begin position="486"/>
        <end position="731"/>
    </location>
</feature>